<organism evidence="1 2">
    <name type="scientific">Arctium lappa</name>
    <name type="common">Greater burdock</name>
    <name type="synonym">Lappa major</name>
    <dbReference type="NCBI Taxonomy" id="4217"/>
    <lineage>
        <taxon>Eukaryota</taxon>
        <taxon>Viridiplantae</taxon>
        <taxon>Streptophyta</taxon>
        <taxon>Embryophyta</taxon>
        <taxon>Tracheophyta</taxon>
        <taxon>Spermatophyta</taxon>
        <taxon>Magnoliopsida</taxon>
        <taxon>eudicotyledons</taxon>
        <taxon>Gunneridae</taxon>
        <taxon>Pentapetalae</taxon>
        <taxon>asterids</taxon>
        <taxon>campanulids</taxon>
        <taxon>Asterales</taxon>
        <taxon>Asteraceae</taxon>
        <taxon>Carduoideae</taxon>
        <taxon>Cardueae</taxon>
        <taxon>Arctiinae</taxon>
        <taxon>Arctium</taxon>
    </lineage>
</organism>
<dbReference type="Proteomes" id="UP001055879">
    <property type="component" value="Linkage Group LG10"/>
</dbReference>
<gene>
    <name evidence="1" type="ORF">L6452_31185</name>
</gene>
<dbReference type="EMBL" id="CM042056">
    <property type="protein sequence ID" value="KAI3698073.1"/>
    <property type="molecule type" value="Genomic_DNA"/>
</dbReference>
<evidence type="ECO:0000313" key="2">
    <source>
        <dbReference type="Proteomes" id="UP001055879"/>
    </source>
</evidence>
<proteinExistence type="predicted"/>
<sequence>MLSESKQNTVVPGEYESKSRLIRENLHQFFCDLKLRFDIDLISIRAFERRQRFLFLQRFSDASGLGFINDVRQVWPHLEVYVDDELIECGTSFFRQTVIDSLELYSTILASLEAANVGGGAGEGDDWIKNIEMFVLLPKIIAVVEDFVFYFHEP</sequence>
<protein>
    <submittedName>
        <fullName evidence="1">Uncharacterized protein</fullName>
    </submittedName>
</protein>
<comment type="caution">
    <text evidence="1">The sequence shown here is derived from an EMBL/GenBank/DDBJ whole genome shotgun (WGS) entry which is preliminary data.</text>
</comment>
<evidence type="ECO:0000313" key="1">
    <source>
        <dbReference type="EMBL" id="KAI3698073.1"/>
    </source>
</evidence>
<keyword evidence="2" id="KW-1185">Reference proteome</keyword>
<reference evidence="2" key="1">
    <citation type="journal article" date="2022" name="Mol. Ecol. Resour.">
        <title>The genomes of chicory, endive, great burdock and yacon provide insights into Asteraceae palaeo-polyploidization history and plant inulin production.</title>
        <authorList>
            <person name="Fan W."/>
            <person name="Wang S."/>
            <person name="Wang H."/>
            <person name="Wang A."/>
            <person name="Jiang F."/>
            <person name="Liu H."/>
            <person name="Zhao H."/>
            <person name="Xu D."/>
            <person name="Zhang Y."/>
        </authorList>
    </citation>
    <scope>NUCLEOTIDE SEQUENCE [LARGE SCALE GENOMIC DNA]</scope>
    <source>
        <strain evidence="2">cv. Niubang</strain>
    </source>
</reference>
<accession>A0ACB8ZLD0</accession>
<reference evidence="1 2" key="2">
    <citation type="journal article" date="2022" name="Mol. Ecol. Resour.">
        <title>The genomes of chicory, endive, great burdock and yacon provide insights into Asteraceae paleo-polyploidization history and plant inulin production.</title>
        <authorList>
            <person name="Fan W."/>
            <person name="Wang S."/>
            <person name="Wang H."/>
            <person name="Wang A."/>
            <person name="Jiang F."/>
            <person name="Liu H."/>
            <person name="Zhao H."/>
            <person name="Xu D."/>
            <person name="Zhang Y."/>
        </authorList>
    </citation>
    <scope>NUCLEOTIDE SEQUENCE [LARGE SCALE GENOMIC DNA]</scope>
    <source>
        <strain evidence="2">cv. Niubang</strain>
    </source>
</reference>
<name>A0ACB8ZLD0_ARCLA</name>